<organism evidence="1">
    <name type="scientific">Arundo donax</name>
    <name type="common">Giant reed</name>
    <name type="synonym">Donax arundinaceus</name>
    <dbReference type="NCBI Taxonomy" id="35708"/>
    <lineage>
        <taxon>Eukaryota</taxon>
        <taxon>Viridiplantae</taxon>
        <taxon>Streptophyta</taxon>
        <taxon>Embryophyta</taxon>
        <taxon>Tracheophyta</taxon>
        <taxon>Spermatophyta</taxon>
        <taxon>Magnoliopsida</taxon>
        <taxon>Liliopsida</taxon>
        <taxon>Poales</taxon>
        <taxon>Poaceae</taxon>
        <taxon>PACMAD clade</taxon>
        <taxon>Arundinoideae</taxon>
        <taxon>Arundineae</taxon>
        <taxon>Arundo</taxon>
    </lineage>
</organism>
<dbReference type="AlphaFoldDB" id="A0A0A9B4D4"/>
<reference evidence="1" key="2">
    <citation type="journal article" date="2015" name="Data Brief">
        <title>Shoot transcriptome of the giant reed, Arundo donax.</title>
        <authorList>
            <person name="Barrero R.A."/>
            <person name="Guerrero F.D."/>
            <person name="Moolhuijzen P."/>
            <person name="Goolsby J.A."/>
            <person name="Tidwell J."/>
            <person name="Bellgard S.E."/>
            <person name="Bellgard M.I."/>
        </authorList>
    </citation>
    <scope>NUCLEOTIDE SEQUENCE</scope>
    <source>
        <tissue evidence="1">Shoot tissue taken approximately 20 cm above the soil surface</tissue>
    </source>
</reference>
<evidence type="ECO:0000313" key="1">
    <source>
        <dbReference type="EMBL" id="JAD56025.1"/>
    </source>
</evidence>
<name>A0A0A9B4D4_ARUDO</name>
<accession>A0A0A9B4D4</accession>
<proteinExistence type="predicted"/>
<dbReference type="EMBL" id="GBRH01241870">
    <property type="protein sequence ID" value="JAD56025.1"/>
    <property type="molecule type" value="Transcribed_RNA"/>
</dbReference>
<sequence length="47" mass="5167">MFFHKKFSSSVSGITTGTVKVSCEYLVNMKGTRWPRCSASDEGPLPV</sequence>
<protein>
    <submittedName>
        <fullName evidence="1">Pco072468</fullName>
    </submittedName>
</protein>
<reference evidence="1" key="1">
    <citation type="submission" date="2014-09" db="EMBL/GenBank/DDBJ databases">
        <authorList>
            <person name="Magalhaes I.L.F."/>
            <person name="Oliveira U."/>
            <person name="Santos F.R."/>
            <person name="Vidigal T.H.D.A."/>
            <person name="Brescovit A.D."/>
            <person name="Santos A.J."/>
        </authorList>
    </citation>
    <scope>NUCLEOTIDE SEQUENCE</scope>
    <source>
        <tissue evidence="1">Shoot tissue taken approximately 20 cm above the soil surface</tissue>
    </source>
</reference>